<dbReference type="PANTHER" id="PTHR22854">
    <property type="entry name" value="TRYPTOPHAN BIOSYNTHESIS PROTEIN"/>
    <property type="match status" value="1"/>
</dbReference>
<evidence type="ECO:0000256" key="5">
    <source>
        <dbReference type="ARBA" id="ARBA00022793"/>
    </source>
</evidence>
<keyword evidence="8" id="KW-0456">Lyase</keyword>
<keyword evidence="7" id="KW-0057">Aromatic amino acid biosynthesis</keyword>
<dbReference type="SUPFAM" id="SSF51366">
    <property type="entry name" value="Ribulose-phoshate binding barrel"/>
    <property type="match status" value="1"/>
</dbReference>
<evidence type="ECO:0000256" key="2">
    <source>
        <dbReference type="ARBA" id="ARBA00004696"/>
    </source>
</evidence>
<evidence type="ECO:0000256" key="8">
    <source>
        <dbReference type="ARBA" id="ARBA00023239"/>
    </source>
</evidence>
<proteinExistence type="inferred from homology"/>
<comment type="catalytic activity">
    <reaction evidence="1">
        <text>1-(2-carboxyphenylamino)-1-deoxy-D-ribulose 5-phosphate + H(+) = (1S,2R)-1-C-(indol-3-yl)glycerol 3-phosphate + CO2 + H2O</text>
        <dbReference type="Rhea" id="RHEA:23476"/>
        <dbReference type="ChEBI" id="CHEBI:15377"/>
        <dbReference type="ChEBI" id="CHEBI:15378"/>
        <dbReference type="ChEBI" id="CHEBI:16526"/>
        <dbReference type="ChEBI" id="CHEBI:58613"/>
        <dbReference type="ChEBI" id="CHEBI:58866"/>
        <dbReference type="EC" id="4.1.1.48"/>
    </reaction>
</comment>
<dbReference type="Pfam" id="PF00218">
    <property type="entry name" value="IGPS"/>
    <property type="match status" value="1"/>
</dbReference>
<feature type="domain" description="Indole-3-glycerol phosphate synthase" evidence="9">
    <location>
        <begin position="91"/>
        <end position="356"/>
    </location>
</feature>
<organism evidence="10">
    <name type="scientific">Ostreococcus mediterraneus</name>
    <dbReference type="NCBI Taxonomy" id="1486918"/>
    <lineage>
        <taxon>Eukaryota</taxon>
        <taxon>Viridiplantae</taxon>
        <taxon>Chlorophyta</taxon>
        <taxon>Mamiellophyceae</taxon>
        <taxon>Mamiellales</taxon>
        <taxon>Bathycoccaceae</taxon>
        <taxon>Ostreococcus</taxon>
    </lineage>
</organism>
<dbReference type="FunFam" id="3.20.20.70:FF:000024">
    <property type="entry name" value="Indole-3-glycerol phosphate synthase"/>
    <property type="match status" value="1"/>
</dbReference>
<dbReference type="HAMAP" id="MF_00134_B">
    <property type="entry name" value="IGPS_B"/>
    <property type="match status" value="1"/>
</dbReference>
<sequence length="361" mass="39308">MMTIGACASAAPCATTRTTRAASVNARRSLRLGALNHMDTTCDGAVSIRRRPPQGPNKHDLGVGQFEFVIEQVNASGERVVNEENRPKNILEEIVWYKDLELRERKEKFPLQLVRTALVNAPPARDFVKAITDQLAATKQPGLIAEVKKASPSKGVIQPNFDPVKIAKAYEAGGAACLSVLTDEKFFQGGFENLALIREAGVTCPLLCKEFIVDAYQIYLARKYGADAILLIAAVLPNQDLKYFVKIAHSLGMKCLIEVHTYGEMKRVLDGDFPIDLLGINNRDLGTFEVSLNVTTDLMGGPLGEEVKRRGITMVGESGIFTIDDVNVLQDSGVGAILVGESLVKQDTPDVGIKKLFGRPL</sequence>
<evidence type="ECO:0000256" key="6">
    <source>
        <dbReference type="ARBA" id="ARBA00022822"/>
    </source>
</evidence>
<dbReference type="EC" id="4.1.1.48" evidence="3"/>
<dbReference type="AlphaFoldDB" id="A0A6U0E976"/>
<dbReference type="PROSITE" id="PS00614">
    <property type="entry name" value="IGPS"/>
    <property type="match status" value="1"/>
</dbReference>
<dbReference type="NCBIfam" id="NF001377">
    <property type="entry name" value="PRK00278.2-4"/>
    <property type="match status" value="1"/>
</dbReference>
<dbReference type="InterPro" id="IPR011060">
    <property type="entry name" value="RibuloseP-bd_barrel"/>
</dbReference>
<dbReference type="InterPro" id="IPR013798">
    <property type="entry name" value="Indole-3-glycerol_P_synth_dom"/>
</dbReference>
<dbReference type="Gene3D" id="3.20.20.70">
    <property type="entry name" value="Aldolase class I"/>
    <property type="match status" value="1"/>
</dbReference>
<keyword evidence="4" id="KW-0028">Amino-acid biosynthesis</keyword>
<reference evidence="10" key="1">
    <citation type="submission" date="2021-01" db="EMBL/GenBank/DDBJ databases">
        <authorList>
            <person name="Corre E."/>
            <person name="Pelletier E."/>
            <person name="Niang G."/>
            <person name="Scheremetjew M."/>
            <person name="Finn R."/>
            <person name="Kale V."/>
            <person name="Holt S."/>
            <person name="Cochrane G."/>
            <person name="Meng A."/>
            <person name="Brown T."/>
            <person name="Cohen L."/>
        </authorList>
    </citation>
    <scope>NUCLEOTIDE SEQUENCE</scope>
    <source>
        <strain evidence="10">Clade-D-RCC2572</strain>
    </source>
</reference>
<dbReference type="UniPathway" id="UPA00035">
    <property type="reaction ID" value="UER00043"/>
</dbReference>
<dbReference type="InterPro" id="IPR045186">
    <property type="entry name" value="Indole-3-glycerol_P_synth"/>
</dbReference>
<dbReference type="GO" id="GO:0004425">
    <property type="term" value="F:indole-3-glycerol-phosphate synthase activity"/>
    <property type="evidence" value="ECO:0007669"/>
    <property type="project" value="UniProtKB-EC"/>
</dbReference>
<keyword evidence="5" id="KW-0210">Decarboxylase</keyword>
<dbReference type="InterPro" id="IPR001468">
    <property type="entry name" value="Indole-3-GlycerolPSynthase_CS"/>
</dbReference>
<evidence type="ECO:0000256" key="4">
    <source>
        <dbReference type="ARBA" id="ARBA00022605"/>
    </source>
</evidence>
<name>A0A6U0E976_9CHLO</name>
<protein>
    <recommendedName>
        <fullName evidence="3">indole-3-glycerol-phosphate synthase</fullName>
        <ecNumber evidence="3">4.1.1.48</ecNumber>
    </recommendedName>
</protein>
<evidence type="ECO:0000256" key="7">
    <source>
        <dbReference type="ARBA" id="ARBA00023141"/>
    </source>
</evidence>
<dbReference type="GO" id="GO:0000162">
    <property type="term" value="P:L-tryptophan biosynthetic process"/>
    <property type="evidence" value="ECO:0007669"/>
    <property type="project" value="UniProtKB-UniPathway"/>
</dbReference>
<evidence type="ECO:0000313" key="10">
    <source>
        <dbReference type="EMBL" id="CAD8580868.1"/>
    </source>
</evidence>
<keyword evidence="6" id="KW-0822">Tryptophan biosynthesis</keyword>
<evidence type="ECO:0000256" key="3">
    <source>
        <dbReference type="ARBA" id="ARBA00012362"/>
    </source>
</evidence>
<dbReference type="CDD" id="cd00331">
    <property type="entry name" value="IGPS"/>
    <property type="match status" value="1"/>
</dbReference>
<accession>A0A6U0E976</accession>
<evidence type="ECO:0000259" key="9">
    <source>
        <dbReference type="Pfam" id="PF00218"/>
    </source>
</evidence>
<evidence type="ECO:0000256" key="1">
    <source>
        <dbReference type="ARBA" id="ARBA00001633"/>
    </source>
</evidence>
<gene>
    <name evidence="10" type="ORF">OMED0929_LOCUS3026</name>
</gene>
<comment type="pathway">
    <text evidence="2">Amino-acid biosynthesis; L-tryptophan biosynthesis; L-tryptophan from chorismate: step 4/5.</text>
</comment>
<dbReference type="InterPro" id="IPR013785">
    <property type="entry name" value="Aldolase_TIM"/>
</dbReference>
<dbReference type="PANTHER" id="PTHR22854:SF2">
    <property type="entry name" value="INDOLE-3-GLYCEROL-PHOSPHATE SYNTHASE"/>
    <property type="match status" value="1"/>
</dbReference>
<dbReference type="GO" id="GO:0004640">
    <property type="term" value="F:phosphoribosylanthranilate isomerase activity"/>
    <property type="evidence" value="ECO:0007669"/>
    <property type="project" value="TreeGrafter"/>
</dbReference>
<dbReference type="EMBL" id="HBEW01003637">
    <property type="protein sequence ID" value="CAD8580868.1"/>
    <property type="molecule type" value="Transcribed_RNA"/>
</dbReference>